<protein>
    <recommendedName>
        <fullName evidence="8">CID domain-containing protein</fullName>
    </recommendedName>
</protein>
<feature type="region of interest" description="Disordered" evidence="3">
    <location>
        <begin position="712"/>
        <end position="774"/>
    </location>
</feature>
<dbReference type="GO" id="GO:0006369">
    <property type="term" value="P:termination of RNA polymerase II transcription"/>
    <property type="evidence" value="ECO:0000318"/>
    <property type="project" value="GO_Central"/>
</dbReference>
<evidence type="ECO:0000313" key="6">
    <source>
        <dbReference type="EMBL" id="ERN13179.1"/>
    </source>
</evidence>
<dbReference type="STRING" id="13333.W1PYN4"/>
<dbReference type="Pfam" id="PF04818">
    <property type="entry name" value="CID"/>
    <property type="match status" value="1"/>
</dbReference>
<sequence>MEMDSSRRPTDRSILKKPRLIEGVERDRGPNGLVERERPGLRGTSGPLLPRYRLDREGERGRTEANEETDNPRENSGRGAQFQQQHHLQELLSQYKTALAELTFNSKPIITNLTIIAGENTHAAKWIAATVCGNILEVPSEQKLPSLYLLDSIVKNIGGDYIKYFAARLPDVFCKAYRQVDPSIHAGMHHLFRTWKGVFPPAPLQIIEKQLDFPPATNSSSSGAPASRPDSQRPPHSIHVNPKYLEARQRLQQSSRAKGISADNNGVSLADHMESSDRAMTSGSPKQWPDLPVKNIQRPQSGEPLSESLFGKKPSTGYGDYKFASDRARRSDIRTVRSIERVVEKEEGLDRGRYGGVEGTTTNPPFGPKNGHSMPQLPQRGLTDAYGSHRPSRPAHVVPQLPPPQDVAGKSGRGGISRNWKNSEEEEYMWDDMNSRLTEHGGADRSSKDPWVSDDAGNPTSMTRGKWMPSESDPLDANWNSLETSSRLEKPIVGEDGMSLKREPDDPQLQSHGQQDIDPRSRRDTSAESPSQGGGPSEFERRLLSGWPPQQNMSMSQLRPRIHPVDGLIQTGLPTSLASSSFGKAGNQSNLGMPLGSIPSSFGPTSQMIPGSSGLFGHQRQQPQRPPSPSSQLPFHHLPYSSQIPLHQPPSLHDLDPMQQAQAQSFTQPGQKGSQAINQSTQNQDSFSPKRHNSSILQSLQAPLQIQPPLRFHGASSSLLPPSKQGHHQLHFGQPPNLEIPHAQPPTFGPPRTSGYSGAGLPKNLPVEPQGQSSTETLLATILQSGILPLESTPSNTQPLSTSSSAIPRHSDSMSTPSNLNIQPPLPTGPPPIPQTSSLPVTSVSSLLGPNPLGNMSSLSTQPVGMLQPPLPPGPPPASSIAGSSQASSTASGVSNQLSGLLSSLVAKGLISAPTSESSNPPVSHAPTEVQHQTAVVATSATSMLSSRSLVSSTPPTSIPIDEPELWVSTSISSAPPQAPRVDTKDPIAIEPNLIGIEFKPEVIRERHPSVISGLFDAMPHRCSACGLRFNRQEELSKHLEWHASKNHEQSSGKRVLRNWYVSLRNWVEGDVGPSTGDASFPLDEKLSNVEKEEPVVPADESQCICILCGEPFEDYYSHERDEWMYKGATYMSGNGGDGSSSPVSIVHVNCISKGAADDLLEAENDNVDKADG</sequence>
<feature type="compositionally biased region" description="Polar residues" evidence="3">
    <location>
        <begin position="792"/>
        <end position="806"/>
    </location>
</feature>
<feature type="compositionally biased region" description="Pro residues" evidence="3">
    <location>
        <begin position="869"/>
        <end position="878"/>
    </location>
</feature>
<keyword evidence="1" id="KW-0507">mRNA processing</keyword>
<dbReference type="Pfam" id="PF23228">
    <property type="entry name" value="zf_PCFS4"/>
    <property type="match status" value="1"/>
</dbReference>
<feature type="compositionally biased region" description="Low complexity" evidence="3">
    <location>
        <begin position="835"/>
        <end position="848"/>
    </location>
</feature>
<dbReference type="InterPro" id="IPR006569">
    <property type="entry name" value="CID_dom"/>
</dbReference>
<feature type="compositionally biased region" description="Low complexity" evidence="3">
    <location>
        <begin position="879"/>
        <end position="893"/>
    </location>
</feature>
<dbReference type="GO" id="GO:0000993">
    <property type="term" value="F:RNA polymerase II complex binding"/>
    <property type="evidence" value="ECO:0000318"/>
    <property type="project" value="GO_Central"/>
</dbReference>
<dbReference type="KEGG" id="atr:18441417"/>
<dbReference type="PROSITE" id="PS00028">
    <property type="entry name" value="ZINC_FINGER_C2H2_1"/>
    <property type="match status" value="1"/>
</dbReference>
<feature type="compositionally biased region" description="Basic and acidic residues" evidence="3">
    <location>
        <begin position="433"/>
        <end position="448"/>
    </location>
</feature>
<feature type="region of interest" description="Disordered" evidence="3">
    <location>
        <begin position="273"/>
        <end position="313"/>
    </location>
</feature>
<name>W1PYN4_AMBTC</name>
<dbReference type="OMA" id="NGFNIKH"/>
<dbReference type="EMBL" id="KI392591">
    <property type="protein sequence ID" value="ERN13179.1"/>
    <property type="molecule type" value="Genomic_DNA"/>
</dbReference>
<evidence type="ECO:0000256" key="3">
    <source>
        <dbReference type="SAM" id="MobiDB-lite"/>
    </source>
</evidence>
<dbReference type="HOGENOM" id="CLU_006062_0_0_1"/>
<feature type="domain" description="C2H2-type" evidence="4">
    <location>
        <begin position="1021"/>
        <end position="1048"/>
    </location>
</feature>
<keyword evidence="2" id="KW-0863">Zinc-finger</keyword>
<organism evidence="6 7">
    <name type="scientific">Amborella trichopoda</name>
    <dbReference type="NCBI Taxonomy" id="13333"/>
    <lineage>
        <taxon>Eukaryota</taxon>
        <taxon>Viridiplantae</taxon>
        <taxon>Streptophyta</taxon>
        <taxon>Embryophyta</taxon>
        <taxon>Tracheophyta</taxon>
        <taxon>Spermatophyta</taxon>
        <taxon>Magnoliopsida</taxon>
        <taxon>Amborellales</taxon>
        <taxon>Amborellaceae</taxon>
        <taxon>Amborella</taxon>
    </lineage>
</organism>
<dbReference type="InterPro" id="IPR057242">
    <property type="entry name" value="PCFS4-like"/>
</dbReference>
<evidence type="ECO:0000256" key="2">
    <source>
        <dbReference type="PROSITE-ProRule" id="PRU00042"/>
    </source>
</evidence>
<dbReference type="Gene3D" id="3.30.160.60">
    <property type="entry name" value="Classic Zinc Finger"/>
    <property type="match status" value="1"/>
</dbReference>
<dbReference type="SMART" id="SM00582">
    <property type="entry name" value="RPR"/>
    <property type="match status" value="1"/>
</dbReference>
<dbReference type="InterPro" id="IPR047415">
    <property type="entry name" value="Pcf11_CID"/>
</dbReference>
<feature type="compositionally biased region" description="Polar residues" evidence="3">
    <location>
        <begin position="659"/>
        <end position="687"/>
    </location>
</feature>
<dbReference type="Gene3D" id="1.25.40.90">
    <property type="match status" value="1"/>
</dbReference>
<evidence type="ECO:0000259" key="4">
    <source>
        <dbReference type="PROSITE" id="PS50157"/>
    </source>
</evidence>
<accession>W1PYN4</accession>
<proteinExistence type="predicted"/>
<feature type="compositionally biased region" description="Basic and acidic residues" evidence="3">
    <location>
        <begin position="1"/>
        <end position="40"/>
    </location>
</feature>
<dbReference type="InterPro" id="IPR013087">
    <property type="entry name" value="Znf_C2H2_type"/>
</dbReference>
<reference evidence="7" key="1">
    <citation type="journal article" date="2013" name="Science">
        <title>The Amborella genome and the evolution of flowering plants.</title>
        <authorList>
            <consortium name="Amborella Genome Project"/>
        </authorList>
    </citation>
    <scope>NUCLEOTIDE SEQUENCE [LARGE SCALE GENOMIC DNA]</scope>
</reference>
<feature type="compositionally biased region" description="Pro residues" evidence="3">
    <location>
        <begin position="824"/>
        <end position="834"/>
    </location>
</feature>
<feature type="compositionally biased region" description="Basic and acidic residues" evidence="3">
    <location>
        <begin position="486"/>
        <end position="505"/>
    </location>
</feature>
<feature type="domain" description="CID" evidence="5">
    <location>
        <begin position="87"/>
        <end position="215"/>
    </location>
</feature>
<dbReference type="OrthoDB" id="2129491at2759"/>
<feature type="compositionally biased region" description="Polar residues" evidence="3">
    <location>
        <begin position="598"/>
        <end position="610"/>
    </location>
</feature>
<feature type="region of interest" description="Disordered" evidence="3">
    <location>
        <begin position="789"/>
        <end position="893"/>
    </location>
</feature>
<feature type="region of interest" description="Disordered" evidence="3">
    <location>
        <begin position="213"/>
        <end position="238"/>
    </location>
</feature>
<feature type="compositionally biased region" description="Polar residues" evidence="3">
    <location>
        <begin position="579"/>
        <end position="591"/>
    </location>
</feature>
<dbReference type="PROSITE" id="PS50157">
    <property type="entry name" value="ZINC_FINGER_C2H2_2"/>
    <property type="match status" value="1"/>
</dbReference>
<dbReference type="PANTHER" id="PTHR15921">
    <property type="entry name" value="PRE-MRNA CLEAVAGE COMPLEX II"/>
    <property type="match status" value="1"/>
</dbReference>
<dbReference type="InterPro" id="IPR008942">
    <property type="entry name" value="ENTH_VHS"/>
</dbReference>
<dbReference type="GO" id="GO:0005849">
    <property type="term" value="C:mRNA cleavage factor complex"/>
    <property type="evidence" value="ECO:0000318"/>
    <property type="project" value="GO_Central"/>
</dbReference>
<dbReference type="GO" id="GO:0005737">
    <property type="term" value="C:cytoplasm"/>
    <property type="evidence" value="ECO:0000318"/>
    <property type="project" value="GO_Central"/>
</dbReference>
<dbReference type="PANTHER" id="PTHR15921:SF3">
    <property type="entry name" value="PRE-MRNA CLEAVAGE COMPLEX 2 PROTEIN PCF11"/>
    <property type="match status" value="1"/>
</dbReference>
<gene>
    <name evidence="6" type="ORF">AMTR_s00040p00210200</name>
</gene>
<feature type="region of interest" description="Disordered" evidence="3">
    <location>
        <begin position="579"/>
        <end position="695"/>
    </location>
</feature>
<evidence type="ECO:0000256" key="1">
    <source>
        <dbReference type="ARBA" id="ARBA00022664"/>
    </source>
</evidence>
<evidence type="ECO:0000313" key="7">
    <source>
        <dbReference type="Proteomes" id="UP000017836"/>
    </source>
</evidence>
<dbReference type="GO" id="GO:0031124">
    <property type="term" value="P:mRNA 3'-end processing"/>
    <property type="evidence" value="ECO:0007669"/>
    <property type="project" value="InterPro"/>
</dbReference>
<dbReference type="GO" id="GO:0008270">
    <property type="term" value="F:zinc ion binding"/>
    <property type="evidence" value="ECO:0007669"/>
    <property type="project" value="UniProtKB-KW"/>
</dbReference>
<keyword evidence="7" id="KW-1185">Reference proteome</keyword>
<dbReference type="FunFam" id="1.25.40.90:FF:000023">
    <property type="entry name" value="polyadenylation and cleavage factor homolog 4"/>
    <property type="match status" value="1"/>
</dbReference>
<evidence type="ECO:0000259" key="5">
    <source>
        <dbReference type="PROSITE" id="PS51391"/>
    </source>
</evidence>
<keyword evidence="2" id="KW-0862">Zinc</keyword>
<dbReference type="SUPFAM" id="SSF48464">
    <property type="entry name" value="ENTH/VHS domain"/>
    <property type="match status" value="1"/>
</dbReference>
<feature type="region of interest" description="Disordered" evidence="3">
    <location>
        <begin position="351"/>
        <end position="556"/>
    </location>
</feature>
<feature type="region of interest" description="Disordered" evidence="3">
    <location>
        <begin position="1"/>
        <end position="85"/>
    </location>
</feature>
<dbReference type="GO" id="GO:0003729">
    <property type="term" value="F:mRNA binding"/>
    <property type="evidence" value="ECO:0000318"/>
    <property type="project" value="GO_Central"/>
</dbReference>
<feature type="compositionally biased region" description="Basic and acidic residues" evidence="3">
    <location>
        <begin position="515"/>
        <end position="526"/>
    </location>
</feature>
<dbReference type="PROSITE" id="PS51391">
    <property type="entry name" value="CID"/>
    <property type="match status" value="1"/>
</dbReference>
<dbReference type="AlphaFoldDB" id="W1PYN4"/>
<dbReference type="InterPro" id="IPR045154">
    <property type="entry name" value="PCF11-like"/>
</dbReference>
<keyword evidence="2" id="KW-0479">Metal-binding</keyword>
<dbReference type="Gramene" id="ERN13179">
    <property type="protein sequence ID" value="ERN13179"/>
    <property type="gene ID" value="AMTR_s00040p00210200"/>
</dbReference>
<feature type="compositionally biased region" description="Basic and acidic residues" evidence="3">
    <location>
        <begin position="52"/>
        <end position="76"/>
    </location>
</feature>
<dbReference type="CDD" id="cd16982">
    <property type="entry name" value="CID_Pcf11"/>
    <property type="match status" value="1"/>
</dbReference>
<dbReference type="Proteomes" id="UP000017836">
    <property type="component" value="Unassembled WGS sequence"/>
</dbReference>
<evidence type="ECO:0008006" key="8">
    <source>
        <dbReference type="Google" id="ProtNLM"/>
    </source>
</evidence>
<dbReference type="eggNOG" id="KOG2071">
    <property type="taxonomic scope" value="Eukaryota"/>
</dbReference>